<dbReference type="InterPro" id="IPR036440">
    <property type="entry name" value="Peptidase_C15-like_sf"/>
</dbReference>
<dbReference type="VEuPathDB" id="FungiDB:A1O9_06369"/>
<dbReference type="SUPFAM" id="SSF53182">
    <property type="entry name" value="Pyrrolidone carboxyl peptidase (pyroglutamate aminopeptidase)"/>
    <property type="match status" value="1"/>
</dbReference>
<evidence type="ECO:0000313" key="6">
    <source>
        <dbReference type="EMBL" id="KEF58443.1"/>
    </source>
</evidence>
<protein>
    <submittedName>
        <fullName evidence="6">Uncharacterized protein</fullName>
    </submittedName>
</protein>
<dbReference type="InterPro" id="IPR016125">
    <property type="entry name" value="Peptidase_C15-like"/>
</dbReference>
<keyword evidence="4" id="KW-0788">Thiol protease</keyword>
<dbReference type="Proteomes" id="UP000027920">
    <property type="component" value="Unassembled WGS sequence"/>
</dbReference>
<evidence type="ECO:0000256" key="5">
    <source>
        <dbReference type="SAM" id="MobiDB-lite"/>
    </source>
</evidence>
<evidence type="ECO:0000256" key="2">
    <source>
        <dbReference type="ARBA" id="ARBA00022670"/>
    </source>
</evidence>
<sequence length="376" mass="41117">MQHHSGVEKKYFINPSPVRVAYNTVSSTFPDLLAQHDPDFVLHIGMAGGRDCYSLETRAHRDGYRIKDVDDSDGFSCGELVWKREGVPDCLLVHWDEDDVLRRWEQGVERGLVERGFLTSGPVPAGAVASSKGPTGPIKSIWGTVNTQHAPSRAEENKKKGVVKLSRDAGRFLCEFALFESLSCRWADAMRYQRPVTTDAAPPQSPTSSAPPTESGGTAPSSVASEEEAQDSSERTTPHHHHRRRRRDLALDRLGKVAFLHVPGWTGVEDVKRGAMIAEEAILALVASWEDGYRRDRKAKLAVQLSAPLRDDARKFTSQNSEIDTGTETATATATPAAIEAEVDAAPTVAVVRGEVTLMNGVGVGIEDLGRVKWRS</sequence>
<keyword evidence="2" id="KW-0645">Protease</keyword>
<accession>A0A072PGL4</accession>
<proteinExistence type="inferred from homology"/>
<dbReference type="PANTHER" id="PTHR23402">
    <property type="entry name" value="PROTEASE FAMILY C15 PYROGLUTAMYL-PEPTIDASE I-RELATED"/>
    <property type="match status" value="1"/>
</dbReference>
<dbReference type="HOGENOM" id="CLU_043960_0_1_1"/>
<dbReference type="AlphaFoldDB" id="A0A072PGL4"/>
<dbReference type="GO" id="GO:0006508">
    <property type="term" value="P:proteolysis"/>
    <property type="evidence" value="ECO:0007669"/>
    <property type="project" value="UniProtKB-KW"/>
</dbReference>
<evidence type="ECO:0000313" key="7">
    <source>
        <dbReference type="Proteomes" id="UP000027920"/>
    </source>
</evidence>
<comment type="similarity">
    <text evidence="1">Belongs to the peptidase C15 family.</text>
</comment>
<feature type="compositionally biased region" description="Basic residues" evidence="5">
    <location>
        <begin position="238"/>
        <end position="247"/>
    </location>
</feature>
<gene>
    <name evidence="6" type="ORF">A1O9_06369</name>
</gene>
<keyword evidence="3" id="KW-0378">Hydrolase</keyword>
<name>A0A072PGL4_9EURO</name>
<evidence type="ECO:0000256" key="1">
    <source>
        <dbReference type="ARBA" id="ARBA00006641"/>
    </source>
</evidence>
<reference evidence="6 7" key="1">
    <citation type="submission" date="2013-03" db="EMBL/GenBank/DDBJ databases">
        <title>The Genome Sequence of Exophiala aquamarina CBS 119918.</title>
        <authorList>
            <consortium name="The Broad Institute Genomics Platform"/>
            <person name="Cuomo C."/>
            <person name="de Hoog S."/>
            <person name="Gorbushina A."/>
            <person name="Walker B."/>
            <person name="Young S.K."/>
            <person name="Zeng Q."/>
            <person name="Gargeya S."/>
            <person name="Fitzgerald M."/>
            <person name="Haas B."/>
            <person name="Abouelleil A."/>
            <person name="Allen A.W."/>
            <person name="Alvarado L."/>
            <person name="Arachchi H.M."/>
            <person name="Berlin A.M."/>
            <person name="Chapman S.B."/>
            <person name="Gainer-Dewar J."/>
            <person name="Goldberg J."/>
            <person name="Griggs A."/>
            <person name="Gujja S."/>
            <person name="Hansen M."/>
            <person name="Howarth C."/>
            <person name="Imamovic A."/>
            <person name="Ireland A."/>
            <person name="Larimer J."/>
            <person name="McCowan C."/>
            <person name="Murphy C."/>
            <person name="Pearson M."/>
            <person name="Poon T.W."/>
            <person name="Priest M."/>
            <person name="Roberts A."/>
            <person name="Saif S."/>
            <person name="Shea T."/>
            <person name="Sisk P."/>
            <person name="Sykes S."/>
            <person name="Wortman J."/>
            <person name="Nusbaum C."/>
            <person name="Birren B."/>
        </authorList>
    </citation>
    <scope>NUCLEOTIDE SEQUENCE [LARGE SCALE GENOMIC DNA]</scope>
    <source>
        <strain evidence="6 7">CBS 119918</strain>
    </source>
</reference>
<feature type="compositionally biased region" description="Low complexity" evidence="5">
    <location>
        <begin position="197"/>
        <end position="215"/>
    </location>
</feature>
<dbReference type="STRING" id="1182545.A0A072PGL4"/>
<comment type="caution">
    <text evidence="6">The sequence shown here is derived from an EMBL/GenBank/DDBJ whole genome shotgun (WGS) entry which is preliminary data.</text>
</comment>
<dbReference type="RefSeq" id="XP_013261033.1">
    <property type="nucleotide sequence ID" value="XM_013405579.1"/>
</dbReference>
<dbReference type="EMBL" id="AMGV01000004">
    <property type="protein sequence ID" value="KEF58443.1"/>
    <property type="molecule type" value="Genomic_DNA"/>
</dbReference>
<dbReference type="OrthoDB" id="407146at2759"/>
<keyword evidence="7" id="KW-1185">Reference proteome</keyword>
<evidence type="ECO:0000256" key="4">
    <source>
        <dbReference type="ARBA" id="ARBA00022807"/>
    </source>
</evidence>
<evidence type="ECO:0000256" key="3">
    <source>
        <dbReference type="ARBA" id="ARBA00022801"/>
    </source>
</evidence>
<organism evidence="6 7">
    <name type="scientific">Exophiala aquamarina CBS 119918</name>
    <dbReference type="NCBI Taxonomy" id="1182545"/>
    <lineage>
        <taxon>Eukaryota</taxon>
        <taxon>Fungi</taxon>
        <taxon>Dikarya</taxon>
        <taxon>Ascomycota</taxon>
        <taxon>Pezizomycotina</taxon>
        <taxon>Eurotiomycetes</taxon>
        <taxon>Chaetothyriomycetidae</taxon>
        <taxon>Chaetothyriales</taxon>
        <taxon>Herpotrichiellaceae</taxon>
        <taxon>Exophiala</taxon>
    </lineage>
</organism>
<dbReference type="PANTHER" id="PTHR23402:SF1">
    <property type="entry name" value="PYROGLUTAMYL-PEPTIDASE I"/>
    <property type="match status" value="1"/>
</dbReference>
<dbReference type="Gene3D" id="3.40.630.20">
    <property type="entry name" value="Peptidase C15, pyroglutamyl peptidase I-like"/>
    <property type="match status" value="1"/>
</dbReference>
<dbReference type="GO" id="GO:0008234">
    <property type="term" value="F:cysteine-type peptidase activity"/>
    <property type="evidence" value="ECO:0007669"/>
    <property type="project" value="UniProtKB-KW"/>
</dbReference>
<dbReference type="GeneID" id="25281286"/>
<feature type="region of interest" description="Disordered" evidence="5">
    <location>
        <begin position="197"/>
        <end position="247"/>
    </location>
</feature>